<feature type="domain" description="NADP-dependent oxidoreductase" evidence="2">
    <location>
        <begin position="245"/>
        <end position="517"/>
    </location>
</feature>
<evidence type="ECO:0000313" key="3">
    <source>
        <dbReference type="EMBL" id="CAB3399942.1"/>
    </source>
</evidence>
<comment type="caution">
    <text evidence="3">The sequence shown here is derived from an EMBL/GenBank/DDBJ whole genome shotgun (WGS) entry which is preliminary data.</text>
</comment>
<dbReference type="PROSITE" id="PS00798">
    <property type="entry name" value="ALDOKETO_REDUCTASE_1"/>
    <property type="match status" value="1"/>
</dbReference>
<organism evidence="3 4">
    <name type="scientific">Caenorhabditis bovis</name>
    <dbReference type="NCBI Taxonomy" id="2654633"/>
    <lineage>
        <taxon>Eukaryota</taxon>
        <taxon>Metazoa</taxon>
        <taxon>Ecdysozoa</taxon>
        <taxon>Nematoda</taxon>
        <taxon>Chromadorea</taxon>
        <taxon>Rhabditida</taxon>
        <taxon>Rhabditina</taxon>
        <taxon>Rhabditomorpha</taxon>
        <taxon>Rhabditoidea</taxon>
        <taxon>Rhabditidae</taxon>
        <taxon>Peloderinae</taxon>
        <taxon>Caenorhabditis</taxon>
    </lineage>
</organism>
<evidence type="ECO:0000256" key="1">
    <source>
        <dbReference type="SAM" id="MobiDB-lite"/>
    </source>
</evidence>
<dbReference type="PRINTS" id="PR00069">
    <property type="entry name" value="ALDKETRDTASE"/>
</dbReference>
<dbReference type="GO" id="GO:0016491">
    <property type="term" value="F:oxidoreductase activity"/>
    <property type="evidence" value="ECO:0007669"/>
    <property type="project" value="InterPro"/>
</dbReference>
<dbReference type="InterPro" id="IPR023210">
    <property type="entry name" value="NADP_OxRdtase_dom"/>
</dbReference>
<dbReference type="OrthoDB" id="416253at2759"/>
<dbReference type="PROSITE" id="PS00062">
    <property type="entry name" value="ALDOKETO_REDUCTASE_2"/>
    <property type="match status" value="1"/>
</dbReference>
<dbReference type="AlphaFoldDB" id="A0A8S1EJ17"/>
<dbReference type="PANTHER" id="PTHR11732">
    <property type="entry name" value="ALDO/KETO REDUCTASE"/>
    <property type="match status" value="1"/>
</dbReference>
<protein>
    <recommendedName>
        <fullName evidence="2">NADP-dependent oxidoreductase domain-containing protein</fullName>
    </recommendedName>
</protein>
<feature type="compositionally biased region" description="Basic and acidic residues" evidence="1">
    <location>
        <begin position="46"/>
        <end position="57"/>
    </location>
</feature>
<dbReference type="InterPro" id="IPR018170">
    <property type="entry name" value="Aldo/ket_reductase_CS"/>
</dbReference>
<evidence type="ECO:0000313" key="4">
    <source>
        <dbReference type="Proteomes" id="UP000494206"/>
    </source>
</evidence>
<feature type="region of interest" description="Disordered" evidence="1">
    <location>
        <begin position="41"/>
        <end position="68"/>
    </location>
</feature>
<dbReference type="Proteomes" id="UP000494206">
    <property type="component" value="Unassembled WGS sequence"/>
</dbReference>
<reference evidence="3 4" key="1">
    <citation type="submission" date="2020-04" db="EMBL/GenBank/DDBJ databases">
        <authorList>
            <person name="Laetsch R D."/>
            <person name="Stevens L."/>
            <person name="Kumar S."/>
            <person name="Blaxter L. M."/>
        </authorList>
    </citation>
    <scope>NUCLEOTIDE SEQUENCE [LARGE SCALE GENOMIC DNA]</scope>
</reference>
<proteinExistence type="predicted"/>
<dbReference type="SUPFAM" id="SSF51430">
    <property type="entry name" value="NAD(P)-linked oxidoreductase"/>
    <property type="match status" value="1"/>
</dbReference>
<accession>A0A8S1EJ17</accession>
<dbReference type="EMBL" id="CADEPM010000002">
    <property type="protein sequence ID" value="CAB3399942.1"/>
    <property type="molecule type" value="Genomic_DNA"/>
</dbReference>
<name>A0A8S1EJ17_9PELO</name>
<evidence type="ECO:0000259" key="2">
    <source>
        <dbReference type="Pfam" id="PF00248"/>
    </source>
</evidence>
<dbReference type="FunFam" id="3.20.20.100:FF:000029">
    <property type="entry name" value="Aldo-keto reductase"/>
    <property type="match status" value="1"/>
</dbReference>
<sequence>MYRQMARQSMHLYCPMWPCERECGKFHEKFITTTKLRKLKSQMESVDEKANSLEITEKGASTEQKKSPAQVFEEIMEMAAKKTSLSYVEPPLPPIPEGLKDIITRRDPSNRRSTKDADTTTIFFDKPIWDDAKFRQELLDSDEEQIVIGEPPSVIDDDEEAVEDILRMTVHDTTSNPIFHNHMDESILSSDDEYGDNEDSMYTAPNVRSNANDYEKPITELFLLRINMTAFFRMSNGVMIPFLGLGTGGKPASEAETEHMIRTALNLGYRHIDTAQTYGTEKIIGKVLNEYFTAGKTSRSRIFVTTKLPCHSHGRANVEISLRKQLADLQLDFVDMYLIHSPCSVRARKLQDGTVKYENVKIDIVDTWKGMEDIYQKGLARAIGLSNFNVDQIQRVYSTASVKPHNLQVEMHIHLPQKELAILSRSLNVSITAYAPLGCPGKRGQNGWPSEGPLDEPILQQLSAKYRRTPAQILLRHLTQKNVIVVPKSTNDARLKENLESMDFFLTDEDMNTLNRIKPRGRLYKWLSREDHPEYPFNELPDVV</sequence>
<gene>
    <name evidence="3" type="ORF">CBOVIS_LOCUS2981</name>
</gene>
<dbReference type="InterPro" id="IPR020471">
    <property type="entry name" value="AKR"/>
</dbReference>
<dbReference type="Gene3D" id="3.20.20.100">
    <property type="entry name" value="NADP-dependent oxidoreductase domain"/>
    <property type="match status" value="1"/>
</dbReference>
<keyword evidence="4" id="KW-1185">Reference proteome</keyword>
<dbReference type="InterPro" id="IPR036812">
    <property type="entry name" value="NAD(P)_OxRdtase_dom_sf"/>
</dbReference>
<dbReference type="Pfam" id="PF00248">
    <property type="entry name" value="Aldo_ket_red"/>
    <property type="match status" value="1"/>
</dbReference>